<keyword evidence="19" id="KW-0066">ATP synthesis</keyword>
<keyword evidence="7 25" id="KW-0812">Transmembrane</keyword>
<dbReference type="GO" id="GO:0005743">
    <property type="term" value="C:mitochondrial inner membrane"/>
    <property type="evidence" value="ECO:0007669"/>
    <property type="project" value="UniProtKB-SubCell"/>
</dbReference>
<dbReference type="GO" id="GO:0006355">
    <property type="term" value="P:regulation of DNA-templated transcription"/>
    <property type="evidence" value="ECO:0007669"/>
    <property type="project" value="InterPro"/>
</dbReference>
<keyword evidence="14 25" id="KW-1133">Transmembrane helix</keyword>
<keyword evidence="16" id="KW-0406">Ion transport</keyword>
<keyword evidence="6" id="KW-0597">Phosphoprotein</keyword>
<dbReference type="EMBL" id="JAIQCJ010000913">
    <property type="protein sequence ID" value="KAJ8793939.1"/>
    <property type="molecule type" value="Genomic_DNA"/>
</dbReference>
<evidence type="ECO:0000256" key="20">
    <source>
        <dbReference type="ARBA" id="ARBA00032201"/>
    </source>
</evidence>
<keyword evidence="18 25" id="KW-0472">Membrane</keyword>
<dbReference type="PROSITE" id="PS50157">
    <property type="entry name" value="ZINC_FINGER_C2H2_2"/>
    <property type="match status" value="1"/>
</dbReference>
<comment type="caution">
    <text evidence="27">The sequence shown here is derived from an EMBL/GenBank/DDBJ whole genome shotgun (WGS) entry which is preliminary data.</text>
</comment>
<feature type="domain" description="C2H2-type" evidence="26">
    <location>
        <begin position="42"/>
        <end position="69"/>
    </location>
</feature>
<name>A0AB34HTW8_ESCRO</name>
<evidence type="ECO:0000256" key="19">
    <source>
        <dbReference type="ARBA" id="ARBA00023310"/>
    </source>
</evidence>
<feature type="transmembrane region" description="Helical" evidence="25">
    <location>
        <begin position="128"/>
        <end position="147"/>
    </location>
</feature>
<evidence type="ECO:0000256" key="1">
    <source>
        <dbReference type="ARBA" id="ARBA00004434"/>
    </source>
</evidence>
<feature type="transmembrane region" description="Helical" evidence="25">
    <location>
        <begin position="93"/>
        <end position="116"/>
    </location>
</feature>
<reference evidence="27 28" key="1">
    <citation type="submission" date="2022-11" db="EMBL/GenBank/DDBJ databases">
        <title>Whole genome sequence of Eschrichtius robustus ER-17-0199.</title>
        <authorList>
            <person name="Bruniche-Olsen A."/>
            <person name="Black A.N."/>
            <person name="Fields C.J."/>
            <person name="Walden K."/>
            <person name="Dewoody J.A."/>
        </authorList>
    </citation>
    <scope>NUCLEOTIDE SEQUENCE [LARGE SCALE GENOMIC DNA]</scope>
    <source>
        <strain evidence="27">ER-17-0199</strain>
        <tissue evidence="27">Blubber</tissue>
    </source>
</reference>
<dbReference type="GO" id="GO:0008270">
    <property type="term" value="F:zinc ion binding"/>
    <property type="evidence" value="ECO:0007669"/>
    <property type="project" value="UniProtKB-KW"/>
</dbReference>
<evidence type="ECO:0000256" key="22">
    <source>
        <dbReference type="ARBA" id="ARBA00064647"/>
    </source>
</evidence>
<keyword evidence="5" id="KW-0138">CF(0)</keyword>
<evidence type="ECO:0000256" key="10">
    <source>
        <dbReference type="ARBA" id="ARBA00022771"/>
    </source>
</evidence>
<keyword evidence="15" id="KW-0007">Acetylation</keyword>
<keyword evidence="12" id="KW-0999">Mitochondrion inner membrane</keyword>
<dbReference type="PANTHER" id="PTHR13080">
    <property type="entry name" value="ATP SYNTHASE F CHAIN, MITOCHONDRIAL-RELATED"/>
    <property type="match status" value="1"/>
</dbReference>
<dbReference type="Pfam" id="PF01352">
    <property type="entry name" value="KRAB"/>
    <property type="match status" value="1"/>
</dbReference>
<keyword evidence="13" id="KW-0862">Zinc</keyword>
<dbReference type="AlphaFoldDB" id="A0AB34HTW8"/>
<evidence type="ECO:0000256" key="8">
    <source>
        <dbReference type="ARBA" id="ARBA00022723"/>
    </source>
</evidence>
<keyword evidence="28" id="KW-1185">Reference proteome</keyword>
<dbReference type="InterPro" id="IPR019344">
    <property type="entry name" value="F1F0-ATPsyn_F_prd"/>
</dbReference>
<evidence type="ECO:0000256" key="3">
    <source>
        <dbReference type="ARBA" id="ARBA00006991"/>
    </source>
</evidence>
<evidence type="ECO:0000256" key="11">
    <source>
        <dbReference type="ARBA" id="ARBA00022781"/>
    </source>
</evidence>
<keyword evidence="9" id="KW-0677">Repeat</keyword>
<keyword evidence="17" id="KW-0496">Mitochondrion</keyword>
<evidence type="ECO:0000259" key="26">
    <source>
        <dbReference type="PROSITE" id="PS50157"/>
    </source>
</evidence>
<evidence type="ECO:0000256" key="24">
    <source>
        <dbReference type="PROSITE-ProRule" id="PRU00042"/>
    </source>
</evidence>
<evidence type="ECO:0000256" key="4">
    <source>
        <dbReference type="ARBA" id="ARBA00022448"/>
    </source>
</evidence>
<evidence type="ECO:0000256" key="15">
    <source>
        <dbReference type="ARBA" id="ARBA00022990"/>
    </source>
</evidence>
<evidence type="ECO:0000256" key="14">
    <source>
        <dbReference type="ARBA" id="ARBA00022989"/>
    </source>
</evidence>
<protein>
    <recommendedName>
        <fullName evidence="23">ATP synthase F(0) complex subunit f, mitochondrial</fullName>
    </recommendedName>
    <alternativeName>
        <fullName evidence="20">ATP synthase membrane subunit f</fullName>
    </alternativeName>
</protein>
<dbReference type="SUPFAM" id="SSF57667">
    <property type="entry name" value="beta-beta-alpha zinc fingers"/>
    <property type="match status" value="1"/>
</dbReference>
<dbReference type="FunFam" id="3.30.160.60:FF:000688">
    <property type="entry name" value="zinc finger protein 197 isoform X1"/>
    <property type="match status" value="1"/>
</dbReference>
<dbReference type="InterPro" id="IPR036051">
    <property type="entry name" value="KRAB_dom_sf"/>
</dbReference>
<evidence type="ECO:0000256" key="5">
    <source>
        <dbReference type="ARBA" id="ARBA00022547"/>
    </source>
</evidence>
<evidence type="ECO:0000256" key="21">
    <source>
        <dbReference type="ARBA" id="ARBA00054012"/>
    </source>
</evidence>
<evidence type="ECO:0000256" key="2">
    <source>
        <dbReference type="ARBA" id="ARBA00005895"/>
    </source>
</evidence>
<comment type="function">
    <text evidence="21">Subunit f, of the mitochondrial membrane ATP synthase complex (F(1)F(0) ATP synthase or Complex V) that produces ATP from ADP in the presence of a proton gradient across the membrane which is generated by electron transport complexes of the respiratory chain. ATP synthase complex consist of a soluble F(1) head domain - the catalytic core - and a membrane F(1) domain - the membrane proton channel. These two domains are linked by a central stalk rotating inside the F(1) region and a stationary peripheral stalk. During catalysis, ATP synthesis in the catalytic domain of F(1) is coupled via a rotary mechanism of the central stalk subunits to proton translocation. In vivo, can only synthesize ATP although its ATP hydrolase activity can be activated artificially in vitro. Part of the complex F(0) domain.</text>
</comment>
<organism evidence="27 28">
    <name type="scientific">Eschrichtius robustus</name>
    <name type="common">California gray whale</name>
    <name type="synonym">Eschrichtius gibbosus</name>
    <dbReference type="NCBI Taxonomy" id="9764"/>
    <lineage>
        <taxon>Eukaryota</taxon>
        <taxon>Metazoa</taxon>
        <taxon>Chordata</taxon>
        <taxon>Craniata</taxon>
        <taxon>Vertebrata</taxon>
        <taxon>Euteleostomi</taxon>
        <taxon>Mammalia</taxon>
        <taxon>Eutheria</taxon>
        <taxon>Laurasiatheria</taxon>
        <taxon>Artiodactyla</taxon>
        <taxon>Whippomorpha</taxon>
        <taxon>Cetacea</taxon>
        <taxon>Mysticeti</taxon>
        <taxon>Eschrichtiidae</taxon>
        <taxon>Eschrichtius</taxon>
    </lineage>
</organism>
<dbReference type="GO" id="GO:0045259">
    <property type="term" value="C:proton-transporting ATP synthase complex"/>
    <property type="evidence" value="ECO:0007669"/>
    <property type="project" value="UniProtKB-KW"/>
</dbReference>
<keyword evidence="10 24" id="KW-0863">Zinc-finger</keyword>
<dbReference type="Proteomes" id="UP001159641">
    <property type="component" value="Unassembled WGS sequence"/>
</dbReference>
<dbReference type="GO" id="GO:0046933">
    <property type="term" value="F:proton-transporting ATP synthase activity, rotational mechanism"/>
    <property type="evidence" value="ECO:0007669"/>
    <property type="project" value="TreeGrafter"/>
</dbReference>
<evidence type="ECO:0000256" key="13">
    <source>
        <dbReference type="ARBA" id="ARBA00022833"/>
    </source>
</evidence>
<evidence type="ECO:0000256" key="23">
    <source>
        <dbReference type="ARBA" id="ARBA00070733"/>
    </source>
</evidence>
<keyword evidence="8" id="KW-0479">Metal-binding</keyword>
<keyword evidence="11" id="KW-0375">Hydrogen ion transport</keyword>
<accession>A0AB34HTW8</accession>
<evidence type="ECO:0000256" key="12">
    <source>
        <dbReference type="ARBA" id="ARBA00022792"/>
    </source>
</evidence>
<evidence type="ECO:0000256" key="9">
    <source>
        <dbReference type="ARBA" id="ARBA00022737"/>
    </source>
</evidence>
<comment type="similarity">
    <text evidence="3">Belongs to the krueppel C2H2-type zinc-finger protein family.</text>
</comment>
<comment type="similarity">
    <text evidence="2">Belongs to the ATPase F chain family.</text>
</comment>
<proteinExistence type="inferred from homology"/>
<dbReference type="InterPro" id="IPR036236">
    <property type="entry name" value="Znf_C2H2_sf"/>
</dbReference>
<dbReference type="InterPro" id="IPR001909">
    <property type="entry name" value="KRAB"/>
</dbReference>
<evidence type="ECO:0000256" key="17">
    <source>
        <dbReference type="ARBA" id="ARBA00023128"/>
    </source>
</evidence>
<comment type="subcellular location">
    <subcellularLocation>
        <location evidence="1">Mitochondrion inner membrane</location>
        <topology evidence="1">Single-pass membrane protein</topology>
    </subcellularLocation>
</comment>
<dbReference type="GO" id="GO:0042776">
    <property type="term" value="P:proton motive force-driven mitochondrial ATP synthesis"/>
    <property type="evidence" value="ECO:0007669"/>
    <property type="project" value="TreeGrafter"/>
</dbReference>
<dbReference type="PANTHER" id="PTHR13080:SF16">
    <property type="entry name" value="ATP SYNTHASE SUBUNIT F, MITOCHONDRIAL"/>
    <property type="match status" value="1"/>
</dbReference>
<comment type="subunit">
    <text evidence="22">Component of the ATP synthase complex composed at least of ATP5F1A/subunit alpha, ATP5F1B/subunit beta, ATP5MC1/subunit c (homooctomer), MT-ATP6/subunit a, MT-ATP8/subunit 8, ATP5ME/subunit e, ATP5MF/subunit f, ATP5MG/subunit g, ATP5MK/subunit k, ATP5MJ/subunit j, ATP5F1C/subunit gamma, ATP5F1D/subunit delta, ATP5F1E/subunit epsilon, ATP5PF/subunit F6, ATP5PB/subunit b, ATP5PD/subunit d, ATP5PO/subunit OSCP. ATP synthase complex consists of a soluble F(1) head domain (subunits alpha(3) and beta(3)) - the catalytic core - and a membrane F(0) domain - the membrane proton channel (subunits c, a, 8, e, f, g, k and j). These two domains are linked by a central stalk (subunits gamma, delta, and epsilon) rotating inside the F1 region and a stationary peripheral stalk (subunits F6, b, d, and OSCP).</text>
</comment>
<evidence type="ECO:0000256" key="6">
    <source>
        <dbReference type="ARBA" id="ARBA00022553"/>
    </source>
</evidence>
<evidence type="ECO:0000313" key="28">
    <source>
        <dbReference type="Proteomes" id="UP001159641"/>
    </source>
</evidence>
<sequence length="161" mass="18798">MAYEAITFRDVAIESFQHAWEFLDPVQKKLYYDRIHSGEKPYADEECGKAFSYASNLAQHGRVHVGADRQDSKMTSVVPLKEKKLLDVKLKELPSWIIMWGFIPKGIAGAFQRGYYWYYNKYFNVKKGSIAGLSMVLAAYVIFNYCCSYKELEHEQPREYH</sequence>
<evidence type="ECO:0000256" key="7">
    <source>
        <dbReference type="ARBA" id="ARBA00022692"/>
    </source>
</evidence>
<evidence type="ECO:0000256" key="16">
    <source>
        <dbReference type="ARBA" id="ARBA00023065"/>
    </source>
</evidence>
<dbReference type="Gene3D" id="3.30.160.60">
    <property type="entry name" value="Classic Zinc Finger"/>
    <property type="match status" value="1"/>
</dbReference>
<evidence type="ECO:0000313" key="27">
    <source>
        <dbReference type="EMBL" id="KAJ8793939.1"/>
    </source>
</evidence>
<dbReference type="Pfam" id="PF10206">
    <property type="entry name" value="WRW"/>
    <property type="match status" value="1"/>
</dbReference>
<dbReference type="InterPro" id="IPR013087">
    <property type="entry name" value="Znf_C2H2_type"/>
</dbReference>
<evidence type="ECO:0000256" key="25">
    <source>
        <dbReference type="SAM" id="Phobius"/>
    </source>
</evidence>
<evidence type="ECO:0000256" key="18">
    <source>
        <dbReference type="ARBA" id="ARBA00023136"/>
    </source>
</evidence>
<dbReference type="SUPFAM" id="SSF109640">
    <property type="entry name" value="KRAB domain (Kruppel-associated box)"/>
    <property type="match status" value="1"/>
</dbReference>
<keyword evidence="4" id="KW-0813">Transport</keyword>
<gene>
    <name evidence="27" type="ORF">J1605_000138</name>
</gene>